<gene>
    <name evidence="6" type="ORF">Vgi01_18060</name>
</gene>
<keyword evidence="2" id="KW-0596">Phosphopantetheine</keyword>
<protein>
    <recommendedName>
        <fullName evidence="5">Carrier domain-containing protein</fullName>
    </recommendedName>
</protein>
<dbReference type="Gene3D" id="3.30.559.10">
    <property type="entry name" value="Chloramphenicol acetyltransferase-like domain"/>
    <property type="match status" value="2"/>
</dbReference>
<dbReference type="Pfam" id="PF00550">
    <property type="entry name" value="PP-binding"/>
    <property type="match status" value="1"/>
</dbReference>
<dbReference type="Gene3D" id="3.40.50.1820">
    <property type="entry name" value="alpha/beta hydrolase"/>
    <property type="match status" value="1"/>
</dbReference>
<name>A0ABQ4IB76_9ACTN</name>
<dbReference type="PANTHER" id="PTHR45527">
    <property type="entry name" value="NONRIBOSOMAL PEPTIDE SYNTHETASE"/>
    <property type="match status" value="1"/>
</dbReference>
<dbReference type="InterPro" id="IPR006162">
    <property type="entry name" value="Ppantetheine_attach_site"/>
</dbReference>
<evidence type="ECO:0000256" key="2">
    <source>
        <dbReference type="ARBA" id="ARBA00022450"/>
    </source>
</evidence>
<feature type="region of interest" description="Disordered" evidence="4">
    <location>
        <begin position="691"/>
        <end position="725"/>
    </location>
</feature>
<dbReference type="SUPFAM" id="SSF56801">
    <property type="entry name" value="Acetyl-CoA synthetase-like"/>
    <property type="match status" value="1"/>
</dbReference>
<dbReference type="InterPro" id="IPR009081">
    <property type="entry name" value="PP-bd_ACP"/>
</dbReference>
<evidence type="ECO:0000256" key="4">
    <source>
        <dbReference type="SAM" id="MobiDB-lite"/>
    </source>
</evidence>
<dbReference type="EMBL" id="BOPA01000014">
    <property type="protein sequence ID" value="GIJ15122.1"/>
    <property type="molecule type" value="Genomic_DNA"/>
</dbReference>
<accession>A0ABQ4IB76</accession>
<dbReference type="RefSeq" id="WP_204290690.1">
    <property type="nucleotide sequence ID" value="NZ_BAAAGZ010000009.1"/>
</dbReference>
<dbReference type="Gene3D" id="3.30.559.30">
    <property type="entry name" value="Nonribosomal peptide synthetase, condensation domain"/>
    <property type="match status" value="2"/>
</dbReference>
<dbReference type="InterPro" id="IPR029058">
    <property type="entry name" value="AB_hydrolase_fold"/>
</dbReference>
<evidence type="ECO:0000259" key="5">
    <source>
        <dbReference type="PROSITE" id="PS50075"/>
    </source>
</evidence>
<evidence type="ECO:0000256" key="3">
    <source>
        <dbReference type="ARBA" id="ARBA00022553"/>
    </source>
</evidence>
<evidence type="ECO:0000313" key="7">
    <source>
        <dbReference type="Proteomes" id="UP000647860"/>
    </source>
</evidence>
<comment type="caution">
    <text evidence="6">The sequence shown here is derived from an EMBL/GenBank/DDBJ whole genome shotgun (WGS) entry which is preliminary data.</text>
</comment>
<dbReference type="InterPro" id="IPR045851">
    <property type="entry name" value="AMP-bd_C_sf"/>
</dbReference>
<reference evidence="6 7" key="1">
    <citation type="submission" date="2021-01" db="EMBL/GenBank/DDBJ databases">
        <title>Whole genome shotgun sequence of Verrucosispora gifhornensis NBRC 16317.</title>
        <authorList>
            <person name="Komaki H."/>
            <person name="Tamura T."/>
        </authorList>
    </citation>
    <scope>NUCLEOTIDE SEQUENCE [LARGE SCALE GENOMIC DNA]</scope>
    <source>
        <strain evidence="6 7">NBRC 16317</strain>
    </source>
</reference>
<dbReference type="PROSITE" id="PS50075">
    <property type="entry name" value="CARRIER"/>
    <property type="match status" value="1"/>
</dbReference>
<dbReference type="PROSITE" id="PS00012">
    <property type="entry name" value="PHOSPHOPANTETHEINE"/>
    <property type="match status" value="1"/>
</dbReference>
<keyword evidence="7" id="KW-1185">Reference proteome</keyword>
<dbReference type="Pfam" id="PF00668">
    <property type="entry name" value="Condensation"/>
    <property type="match status" value="2"/>
</dbReference>
<keyword evidence="3" id="KW-0597">Phosphoprotein</keyword>
<proteinExistence type="predicted"/>
<dbReference type="PANTHER" id="PTHR45527:SF1">
    <property type="entry name" value="FATTY ACID SYNTHASE"/>
    <property type="match status" value="1"/>
</dbReference>
<sequence>MTGIEIPRGRLAPLSFPQEQLWLMESLAPGTYNEVWVLRIEGELRVPLLQRSLDLILSRHEVLRSTFDTVDGTPVCRILPELTIDLGQPTDLAYVPVALRDQMVADLAALVADPPYDLRSGPLVRAALLRLDDAEHILVLATHHIVADGWSLRVVLHEMLAAYEAFAAGRAPELPPLPCQYRHFAEEQRRLLDGRELAEEQRYWRAQLDGAVPVLPLRTGGLRPPVKSPHGRRIQVTFPASLARSLYRHATGCRSTPAAVLLAAFTAVVHRYTGRQDLLIGTASAARPDEQWEPLVGFFATTVPLRLRPRPDQSFHELVRHVMEVSLDALDHDRLPFSQLVDLVRPDRDPSYHPLIQVVFSHADVRDAELTGETLRLRYEHVPRSRSRFDLIVEAQTSPSSIGFWLEFDEGLLPEPFVRALFDHLRSLLAAAIEAPGMALTDLPMLSAAERAVAIAEVPPVGVPVPAAEQVVQGLDTLAPQGVVGRIVAVDPQHVRLVGDRLLAVHGQTLTDTGDLGYVDGRGEIVRLGPRNQHPVINGLTVPLDEVAATISVHPGVRAAEVGYDGTPPVLRARVTCAGDPVPTARQLAEFLATRLPRYAIPAVIDVDRPAAESTGDSAILGQVRRSWRQVMGRDDLDDDDDFFALGGHSILAAELVSRLRTELGRSVPIRWIFEAPTVRSLARRIEREDTAGPARARVAAPTGAPALGSGSGAAPGPGAAPAGTAPLTAAQTQIWVLDRLAPGRATYHSPLRVDIGGTLDVAALRQAFAQVVERHEMLRSVIRFVVDRPVQVPQPQGPQLSVTDLSALPPQAQAAEIDRLAQAQALRPFDLAREPGIRATLVVGADARHVLLLTVHHIAMDGVGFQVFCRDLSACYNALVGGANPPPTAAAGLTWQQYARWEDEWLGGPEPARLWAYWEQALAGLPVLALPTPLPRPPLPTFDGDQLTILLDPEQTAAVLRLATTQRVSPFILVTAAQAALLHHLSGSHDVPIGTVGENRRLPGAQELLGCTIATLVLRVDCAGDPSFAQLLTRVRDTVLGAYDHQGLPFPQLVRAAAMPRQLDRLPLFQVAVEWQEPDRSGWNLAGCTVDWHFTRLDTARNDLYFTAALRADRLELSVEFNTNLWDAPSARGLLTRWRDLLLAATHRPDQRLSELAGS</sequence>
<dbReference type="InterPro" id="IPR001242">
    <property type="entry name" value="Condensation_dom"/>
</dbReference>
<dbReference type="Proteomes" id="UP000647860">
    <property type="component" value="Unassembled WGS sequence"/>
</dbReference>
<dbReference type="CDD" id="cd19531">
    <property type="entry name" value="LCL_NRPS-like"/>
    <property type="match status" value="2"/>
</dbReference>
<dbReference type="SUPFAM" id="SSF47336">
    <property type="entry name" value="ACP-like"/>
    <property type="match status" value="1"/>
</dbReference>
<dbReference type="SMART" id="SM00823">
    <property type="entry name" value="PKS_PP"/>
    <property type="match status" value="1"/>
</dbReference>
<feature type="domain" description="Carrier" evidence="5">
    <location>
        <begin position="615"/>
        <end position="690"/>
    </location>
</feature>
<organism evidence="6 7">
    <name type="scientific">Micromonospora gifhornensis</name>
    <dbReference type="NCBI Taxonomy" id="84594"/>
    <lineage>
        <taxon>Bacteria</taxon>
        <taxon>Bacillati</taxon>
        <taxon>Actinomycetota</taxon>
        <taxon>Actinomycetes</taxon>
        <taxon>Micromonosporales</taxon>
        <taxon>Micromonosporaceae</taxon>
        <taxon>Micromonospora</taxon>
    </lineage>
</organism>
<dbReference type="InterPro" id="IPR023213">
    <property type="entry name" value="CAT-like_dom_sf"/>
</dbReference>
<dbReference type="InterPro" id="IPR020806">
    <property type="entry name" value="PKS_PP-bd"/>
</dbReference>
<dbReference type="InterPro" id="IPR036736">
    <property type="entry name" value="ACP-like_sf"/>
</dbReference>
<evidence type="ECO:0000313" key="6">
    <source>
        <dbReference type="EMBL" id="GIJ15122.1"/>
    </source>
</evidence>
<comment type="cofactor">
    <cofactor evidence="1">
        <name>pantetheine 4'-phosphate</name>
        <dbReference type="ChEBI" id="CHEBI:47942"/>
    </cofactor>
</comment>
<dbReference type="Gene3D" id="3.30.300.30">
    <property type="match status" value="1"/>
</dbReference>
<dbReference type="SUPFAM" id="SSF52777">
    <property type="entry name" value="CoA-dependent acyltransferases"/>
    <property type="match status" value="4"/>
</dbReference>
<evidence type="ECO:0000256" key="1">
    <source>
        <dbReference type="ARBA" id="ARBA00001957"/>
    </source>
</evidence>
<feature type="compositionally biased region" description="Low complexity" evidence="4">
    <location>
        <begin position="700"/>
        <end position="709"/>
    </location>
</feature>